<keyword evidence="6" id="KW-0016">Alginate biosynthesis</keyword>
<dbReference type="InterPro" id="IPR031811">
    <property type="entry name" value="ALGX/ALGJ_SGNH-like"/>
</dbReference>
<comment type="pathway">
    <text evidence="2">Glycan biosynthesis; alginate biosynthesis.</text>
</comment>
<keyword evidence="3" id="KW-0808">Transferase</keyword>
<dbReference type="Proteomes" id="UP000325255">
    <property type="component" value="Unassembled WGS sequence"/>
</dbReference>
<reference evidence="8 9" key="1">
    <citation type="submission" date="2019-09" db="EMBL/GenBank/DDBJ databases">
        <title>Genome sequence of Rhodovastum atsumiense, a diverse member of the Acetobacteraceae family of non-sulfur purple photosynthetic bacteria.</title>
        <authorList>
            <person name="Meyer T."/>
            <person name="Kyndt J."/>
        </authorList>
    </citation>
    <scope>NUCLEOTIDE SEQUENCE [LARGE SCALE GENOMIC DNA]</scope>
    <source>
        <strain evidence="8 9">DSM 21279</strain>
    </source>
</reference>
<accession>A0A5M6IM67</accession>
<dbReference type="PROSITE" id="PS51318">
    <property type="entry name" value="TAT"/>
    <property type="match status" value="1"/>
</dbReference>
<name>A0A5M6IM67_9PROT</name>
<evidence type="ECO:0000256" key="5">
    <source>
        <dbReference type="ARBA" id="ARBA00022764"/>
    </source>
</evidence>
<dbReference type="RefSeq" id="WP_150043845.1">
    <property type="nucleotide sequence ID" value="NZ_OW485601.1"/>
</dbReference>
<protein>
    <recommendedName>
        <fullName evidence="7">AlgX/AlgJ SGNH hydrolase-like domain-containing protein</fullName>
    </recommendedName>
</protein>
<evidence type="ECO:0000256" key="3">
    <source>
        <dbReference type="ARBA" id="ARBA00022679"/>
    </source>
</evidence>
<feature type="domain" description="AlgX/AlgJ SGNH hydrolase-like" evidence="7">
    <location>
        <begin position="42"/>
        <end position="302"/>
    </location>
</feature>
<dbReference type="AlphaFoldDB" id="A0A5M6IM67"/>
<organism evidence="8 9">
    <name type="scientific">Rhodovastum atsumiense</name>
    <dbReference type="NCBI Taxonomy" id="504468"/>
    <lineage>
        <taxon>Bacteria</taxon>
        <taxon>Pseudomonadati</taxon>
        <taxon>Pseudomonadota</taxon>
        <taxon>Alphaproteobacteria</taxon>
        <taxon>Acetobacterales</taxon>
        <taxon>Acetobacteraceae</taxon>
        <taxon>Rhodovastum</taxon>
    </lineage>
</organism>
<keyword evidence="9" id="KW-1185">Reference proteome</keyword>
<evidence type="ECO:0000256" key="6">
    <source>
        <dbReference type="ARBA" id="ARBA00022841"/>
    </source>
</evidence>
<keyword evidence="4" id="KW-0732">Signal</keyword>
<comment type="subcellular location">
    <subcellularLocation>
        <location evidence="1">Periplasm</location>
    </subcellularLocation>
</comment>
<evidence type="ECO:0000256" key="1">
    <source>
        <dbReference type="ARBA" id="ARBA00004418"/>
    </source>
</evidence>
<dbReference type="GO" id="GO:0042597">
    <property type="term" value="C:periplasmic space"/>
    <property type="evidence" value="ECO:0007669"/>
    <property type="project" value="UniProtKB-SubCell"/>
</dbReference>
<evidence type="ECO:0000256" key="4">
    <source>
        <dbReference type="ARBA" id="ARBA00022729"/>
    </source>
</evidence>
<comment type="caution">
    <text evidence="8">The sequence shown here is derived from an EMBL/GenBank/DDBJ whole genome shotgun (WGS) entry which is preliminary data.</text>
</comment>
<dbReference type="Pfam" id="PF16822">
    <property type="entry name" value="ALGX"/>
    <property type="match status" value="1"/>
</dbReference>
<sequence length="337" mass="36593">MHSVAATAKTAISRRAVLGGLTAGTIMAGVPGQAGAAIVNLVVVGQDGWLFPIWEEVRRLDPNRIRQTTDLLNGAVEILRRAGIEVAIALLPAKARIYRAALPEDFRFTAQTEQRYAMALEALRKSGALVPDLAAPLQRLHAAQPATPLFFKGDTHWTAAGAECAATEVASQIKQKFRLPPAPQGGTRLGAPVMALQEKNDLVAMLPLSEAPKYRLESFPVRRPLQQGGTALVEDDSADVAVVGNSFLQPLFGFAPVLSNQLDRPVSLTWKVHQYGPYQTLLSCLGSDAFRRRRPKLVVWAMLEIDMSNPSDRRDVWGPNAMPPAAFLQELRRVVGG</sequence>
<gene>
    <name evidence="8" type="ORF">F1189_24650</name>
</gene>
<dbReference type="GO" id="GO:0042121">
    <property type="term" value="P:alginic acid biosynthetic process"/>
    <property type="evidence" value="ECO:0007669"/>
    <property type="project" value="UniProtKB-UniPathway"/>
</dbReference>
<dbReference type="UniPathway" id="UPA00286"/>
<evidence type="ECO:0000313" key="8">
    <source>
        <dbReference type="EMBL" id="KAA5609322.1"/>
    </source>
</evidence>
<evidence type="ECO:0000256" key="2">
    <source>
        <dbReference type="ARBA" id="ARBA00005182"/>
    </source>
</evidence>
<evidence type="ECO:0000313" key="9">
    <source>
        <dbReference type="Proteomes" id="UP000325255"/>
    </source>
</evidence>
<evidence type="ECO:0000259" key="7">
    <source>
        <dbReference type="Pfam" id="PF16822"/>
    </source>
</evidence>
<proteinExistence type="predicted"/>
<keyword evidence="5" id="KW-0574">Periplasm</keyword>
<dbReference type="SUPFAM" id="SSF52266">
    <property type="entry name" value="SGNH hydrolase"/>
    <property type="match status" value="1"/>
</dbReference>
<dbReference type="GO" id="GO:0016740">
    <property type="term" value="F:transferase activity"/>
    <property type="evidence" value="ECO:0007669"/>
    <property type="project" value="UniProtKB-KW"/>
</dbReference>
<dbReference type="EMBL" id="VWPK01000053">
    <property type="protein sequence ID" value="KAA5609322.1"/>
    <property type="molecule type" value="Genomic_DNA"/>
</dbReference>
<dbReference type="OrthoDB" id="9760774at2"/>
<dbReference type="InterPro" id="IPR006311">
    <property type="entry name" value="TAT_signal"/>
</dbReference>